<dbReference type="GO" id="GO:0003677">
    <property type="term" value="F:DNA binding"/>
    <property type="evidence" value="ECO:0007669"/>
    <property type="project" value="UniProtKB-UniRule"/>
</dbReference>
<protein>
    <submittedName>
        <fullName evidence="9">T-box domain-containing protein</fullName>
    </submittedName>
</protein>
<evidence type="ECO:0000259" key="7">
    <source>
        <dbReference type="PROSITE" id="PS50252"/>
    </source>
</evidence>
<evidence type="ECO:0000313" key="9">
    <source>
        <dbReference type="WBParaSite" id="Csp11.Scaffold517.g2740.t1"/>
    </source>
</evidence>
<keyword evidence="8" id="KW-1185">Reference proteome</keyword>
<evidence type="ECO:0000256" key="1">
    <source>
        <dbReference type="ARBA" id="ARBA00023015"/>
    </source>
</evidence>
<reference evidence="9" key="1">
    <citation type="submission" date="2016-11" db="UniProtKB">
        <authorList>
            <consortium name="WormBaseParasite"/>
        </authorList>
    </citation>
    <scope>IDENTIFICATION</scope>
</reference>
<keyword evidence="4 5" id="KW-0539">Nucleus</keyword>
<dbReference type="GO" id="GO:0005634">
    <property type="term" value="C:nucleus"/>
    <property type="evidence" value="ECO:0007669"/>
    <property type="project" value="UniProtKB-SubCell"/>
</dbReference>
<name>A0A1I7T608_9PELO</name>
<dbReference type="GO" id="GO:0003700">
    <property type="term" value="F:DNA-binding transcription factor activity"/>
    <property type="evidence" value="ECO:0007669"/>
    <property type="project" value="InterPro"/>
</dbReference>
<accession>A0A1I7T608</accession>
<dbReference type="GO" id="GO:0045893">
    <property type="term" value="P:positive regulation of DNA-templated transcription"/>
    <property type="evidence" value="ECO:0007669"/>
    <property type="project" value="InterPro"/>
</dbReference>
<dbReference type="eggNOG" id="ENOG502RH38">
    <property type="taxonomic scope" value="Eukaryota"/>
</dbReference>
<evidence type="ECO:0000256" key="5">
    <source>
        <dbReference type="PROSITE-ProRule" id="PRU00201"/>
    </source>
</evidence>
<feature type="region of interest" description="Disordered" evidence="6">
    <location>
        <begin position="83"/>
        <end position="116"/>
    </location>
</feature>
<dbReference type="AlphaFoldDB" id="A0A1I7T608"/>
<feature type="domain" description="T-box" evidence="7">
    <location>
        <begin position="1"/>
        <end position="64"/>
    </location>
</feature>
<keyword evidence="3" id="KW-0804">Transcription</keyword>
<evidence type="ECO:0000313" key="8">
    <source>
        <dbReference type="Proteomes" id="UP000095282"/>
    </source>
</evidence>
<dbReference type="SUPFAM" id="SSF49417">
    <property type="entry name" value="p53-like transcription factors"/>
    <property type="match status" value="1"/>
</dbReference>
<proteinExistence type="predicted"/>
<dbReference type="InterPro" id="IPR036960">
    <property type="entry name" value="T-box_sf"/>
</dbReference>
<evidence type="ECO:0000256" key="6">
    <source>
        <dbReference type="SAM" id="MobiDB-lite"/>
    </source>
</evidence>
<keyword evidence="1" id="KW-0805">Transcription regulation</keyword>
<dbReference type="WBParaSite" id="Csp11.Scaffold517.g2740.t1">
    <property type="protein sequence ID" value="Csp11.Scaffold517.g2740.t1"/>
    <property type="gene ID" value="Csp11.Scaffold517.g2740"/>
</dbReference>
<feature type="compositionally biased region" description="Basic and acidic residues" evidence="6">
    <location>
        <begin position="93"/>
        <end position="104"/>
    </location>
</feature>
<evidence type="ECO:0000256" key="2">
    <source>
        <dbReference type="ARBA" id="ARBA00023125"/>
    </source>
</evidence>
<organism evidence="8 9">
    <name type="scientific">Caenorhabditis tropicalis</name>
    <dbReference type="NCBI Taxonomy" id="1561998"/>
    <lineage>
        <taxon>Eukaryota</taxon>
        <taxon>Metazoa</taxon>
        <taxon>Ecdysozoa</taxon>
        <taxon>Nematoda</taxon>
        <taxon>Chromadorea</taxon>
        <taxon>Rhabditida</taxon>
        <taxon>Rhabditina</taxon>
        <taxon>Rhabditomorpha</taxon>
        <taxon>Rhabditoidea</taxon>
        <taxon>Rhabditidae</taxon>
        <taxon>Peloderinae</taxon>
        <taxon>Caenorhabditis</taxon>
    </lineage>
</organism>
<evidence type="ECO:0000256" key="3">
    <source>
        <dbReference type="ARBA" id="ARBA00023163"/>
    </source>
</evidence>
<dbReference type="Gene3D" id="2.60.40.820">
    <property type="entry name" value="Transcription factor, T-box"/>
    <property type="match status" value="1"/>
</dbReference>
<dbReference type="PROSITE" id="PS50252">
    <property type="entry name" value="TBOX_3"/>
    <property type="match status" value="1"/>
</dbReference>
<evidence type="ECO:0000256" key="4">
    <source>
        <dbReference type="ARBA" id="ARBA00023242"/>
    </source>
</evidence>
<dbReference type="STRING" id="1561998.A0A1I7T608"/>
<dbReference type="InterPro" id="IPR046360">
    <property type="entry name" value="T-box_DNA-bd"/>
</dbReference>
<sequence length="176" mass="20566">MWLPNSVAEEKEPVLMQHEDGFQCGRIWNEKRIDFKNIFLSTKNHESGTMVVDSLRHYRASLLIEDKYGKMIEFHDPIQQFVTKSPAPSKRKTTTDEEFKEPTAKKSKGNSHIAQSSYTQSGEYFDWQYDLRPEPQQPRQRVAVESKENVQPNDWIQAASSNLPEDERELLSVFLF</sequence>
<comment type="subcellular location">
    <subcellularLocation>
        <location evidence="5">Nucleus</location>
    </subcellularLocation>
</comment>
<comment type="caution">
    <text evidence="5">Lacks conserved residue(s) required for the propagation of feature annotation.</text>
</comment>
<keyword evidence="2 5" id="KW-0238">DNA-binding</keyword>
<dbReference type="Proteomes" id="UP000095282">
    <property type="component" value="Unplaced"/>
</dbReference>
<dbReference type="InterPro" id="IPR008967">
    <property type="entry name" value="p53-like_TF_DNA-bd_sf"/>
</dbReference>
<feature type="region of interest" description="Disordered" evidence="6">
    <location>
        <begin position="135"/>
        <end position="155"/>
    </location>
</feature>